<dbReference type="InterPro" id="IPR000198">
    <property type="entry name" value="RhoGAP_dom"/>
</dbReference>
<dbReference type="Proteomes" id="UP001162483">
    <property type="component" value="Unassembled WGS sequence"/>
</dbReference>
<evidence type="ECO:0000256" key="1">
    <source>
        <dbReference type="ARBA" id="ARBA00022468"/>
    </source>
</evidence>
<dbReference type="Gene3D" id="1.10.555.10">
    <property type="entry name" value="Rho GTPase activation protein"/>
    <property type="match status" value="1"/>
</dbReference>
<proteinExistence type="predicted"/>
<dbReference type="Pfam" id="PF00620">
    <property type="entry name" value="RhoGAP"/>
    <property type="match status" value="1"/>
</dbReference>
<organism evidence="4 5">
    <name type="scientific">Staurois parvus</name>
    <dbReference type="NCBI Taxonomy" id="386267"/>
    <lineage>
        <taxon>Eukaryota</taxon>
        <taxon>Metazoa</taxon>
        <taxon>Chordata</taxon>
        <taxon>Craniata</taxon>
        <taxon>Vertebrata</taxon>
        <taxon>Euteleostomi</taxon>
        <taxon>Amphibia</taxon>
        <taxon>Batrachia</taxon>
        <taxon>Anura</taxon>
        <taxon>Neobatrachia</taxon>
        <taxon>Ranoidea</taxon>
        <taxon>Ranidae</taxon>
        <taxon>Staurois</taxon>
    </lineage>
</organism>
<dbReference type="InterPro" id="IPR008936">
    <property type="entry name" value="Rho_GTPase_activation_prot"/>
</dbReference>
<keyword evidence="5" id="KW-1185">Reference proteome</keyword>
<feature type="compositionally biased region" description="Polar residues" evidence="2">
    <location>
        <begin position="103"/>
        <end position="115"/>
    </location>
</feature>
<feature type="region of interest" description="Disordered" evidence="2">
    <location>
        <begin position="95"/>
        <end position="142"/>
    </location>
</feature>
<dbReference type="EMBL" id="CATNWA010018323">
    <property type="protein sequence ID" value="CAI9606701.1"/>
    <property type="molecule type" value="Genomic_DNA"/>
</dbReference>
<dbReference type="PANTHER" id="PTHR14130">
    <property type="entry name" value="3BP-1 RELATED RHOGAP"/>
    <property type="match status" value="1"/>
</dbReference>
<reference evidence="4" key="1">
    <citation type="submission" date="2023-05" db="EMBL/GenBank/DDBJ databases">
        <authorList>
            <person name="Stuckert A."/>
        </authorList>
    </citation>
    <scope>NUCLEOTIDE SEQUENCE</scope>
</reference>
<evidence type="ECO:0000259" key="3">
    <source>
        <dbReference type="PROSITE" id="PS50238"/>
    </source>
</evidence>
<feature type="domain" description="Rho-GAP" evidence="3">
    <location>
        <begin position="1"/>
        <end position="89"/>
    </location>
</feature>
<evidence type="ECO:0000256" key="2">
    <source>
        <dbReference type="SAM" id="MobiDB-lite"/>
    </source>
</evidence>
<keyword evidence="1" id="KW-0343">GTPase activation</keyword>
<accession>A0ABN9GBA2</accession>
<evidence type="ECO:0000313" key="4">
    <source>
        <dbReference type="EMBL" id="CAI9606701.1"/>
    </source>
</evidence>
<name>A0ABN9GBA2_9NEOB</name>
<evidence type="ECO:0000313" key="5">
    <source>
        <dbReference type="Proteomes" id="UP001162483"/>
    </source>
</evidence>
<dbReference type="SUPFAM" id="SSF48350">
    <property type="entry name" value="GTPase activation domain, GAP"/>
    <property type="match status" value="1"/>
</dbReference>
<dbReference type="InterPro" id="IPR047165">
    <property type="entry name" value="RHG17/44/SH3BP1-like"/>
</dbReference>
<sequence length="142" mass="15374">MAEFSPSIIPLLCQSFSFHRRFLIKFLAKLAEHQEVNKMTPSNIAIVLGPNLLWARSDGDPSILDMASASPILVVSVVEGLISCSAEVFPGDVDFGVPEEGPSSPQAPSTPQMSGTLPKFESANLPNFSNVAGVSRQYRNRR</sequence>
<protein>
    <recommendedName>
        <fullName evidence="3">Rho-GAP domain-containing protein</fullName>
    </recommendedName>
</protein>
<gene>
    <name evidence="4" type="ORF">SPARVUS_LOCUS13827081</name>
</gene>
<comment type="caution">
    <text evidence="4">The sequence shown here is derived from an EMBL/GenBank/DDBJ whole genome shotgun (WGS) entry which is preliminary data.</text>
</comment>
<dbReference type="PROSITE" id="PS50238">
    <property type="entry name" value="RHOGAP"/>
    <property type="match status" value="1"/>
</dbReference>
<dbReference type="PANTHER" id="PTHR14130:SF12">
    <property type="entry name" value="BARGIN-RELATED"/>
    <property type="match status" value="1"/>
</dbReference>